<dbReference type="InterPro" id="IPR009091">
    <property type="entry name" value="RCC1/BLIP-II"/>
</dbReference>
<keyword evidence="1" id="KW-0677">Repeat</keyword>
<dbReference type="EMBL" id="JOJR01000072">
    <property type="protein sequence ID" value="RCN46799.1"/>
    <property type="molecule type" value="Genomic_DNA"/>
</dbReference>
<gene>
    <name evidence="3" type="ORF">ANCCAN_07113</name>
</gene>
<name>A0A368GU20_ANCCA</name>
<evidence type="ECO:0000256" key="1">
    <source>
        <dbReference type="ARBA" id="ARBA00022737"/>
    </source>
</evidence>
<keyword evidence="4" id="KW-1185">Reference proteome</keyword>
<dbReference type="PROSITE" id="PS50012">
    <property type="entry name" value="RCC1_3"/>
    <property type="match status" value="1"/>
</dbReference>
<dbReference type="InterPro" id="IPR051625">
    <property type="entry name" value="Signaling_Regulatory_Domain"/>
</dbReference>
<evidence type="ECO:0000313" key="4">
    <source>
        <dbReference type="Proteomes" id="UP000252519"/>
    </source>
</evidence>
<sequence length="340" mass="37523">MEERFHKDRGIGIDQENGDEVVRQTSKLLEELFKTHSRHPEFIQAVIWCMRALIKKGAFSEENQSAIKLGVDGLAAVFSTKSLWMQSQIVNELYRYNLPELTVLLANAFRSSRNGVTVPVRLLLQGRSHVGTEVEMFLPSYAMAAGENSAFNLGLAADGPVREARKVPLEAVKKVSMSSAHTLFLTHKGEVYACGAAANFDSGEQNGKLVVSPIKVVFLGETLPIVDIAAGPHHSVFITTKTVYVCGVNNNFCLGLKRDKGQYSMKSVKLPMPEGVKKLQLEKMTDVLQNPKFQIPSYKISTCLSVSFILLRAGERTTEIFVQKGDSAAATCTLRSHFRS</sequence>
<feature type="repeat" description="RCC1" evidence="2">
    <location>
        <begin position="189"/>
        <end position="241"/>
    </location>
</feature>
<evidence type="ECO:0008006" key="5">
    <source>
        <dbReference type="Google" id="ProtNLM"/>
    </source>
</evidence>
<accession>A0A368GU20</accession>
<evidence type="ECO:0000313" key="3">
    <source>
        <dbReference type="EMBL" id="RCN46799.1"/>
    </source>
</evidence>
<comment type="caution">
    <text evidence="3">The sequence shown here is derived from an EMBL/GenBank/DDBJ whole genome shotgun (WGS) entry which is preliminary data.</text>
</comment>
<dbReference type="SUPFAM" id="SSF50985">
    <property type="entry name" value="RCC1/BLIP-II"/>
    <property type="match status" value="1"/>
</dbReference>
<proteinExistence type="predicted"/>
<protein>
    <recommendedName>
        <fullName evidence="5">Regulator of condensation</fullName>
    </recommendedName>
</protein>
<dbReference type="InterPro" id="IPR000408">
    <property type="entry name" value="Reg_chr_condens"/>
</dbReference>
<reference evidence="3 4" key="1">
    <citation type="submission" date="2014-10" db="EMBL/GenBank/DDBJ databases">
        <title>Draft genome of the hookworm Ancylostoma caninum.</title>
        <authorList>
            <person name="Mitreva M."/>
        </authorList>
    </citation>
    <scope>NUCLEOTIDE SEQUENCE [LARGE SCALE GENOMIC DNA]</scope>
    <source>
        <strain evidence="3 4">Baltimore</strain>
    </source>
</reference>
<evidence type="ECO:0000256" key="2">
    <source>
        <dbReference type="PROSITE-ProRule" id="PRU00235"/>
    </source>
</evidence>
<dbReference type="PANTHER" id="PTHR22872:SF2">
    <property type="entry name" value="INHIBITOR OF BRUTON TYROSINE KINASE"/>
    <property type="match status" value="1"/>
</dbReference>
<dbReference type="PANTHER" id="PTHR22872">
    <property type="entry name" value="BTK-BINDING PROTEIN-RELATED"/>
    <property type="match status" value="1"/>
</dbReference>
<organism evidence="3 4">
    <name type="scientific">Ancylostoma caninum</name>
    <name type="common">Dog hookworm</name>
    <dbReference type="NCBI Taxonomy" id="29170"/>
    <lineage>
        <taxon>Eukaryota</taxon>
        <taxon>Metazoa</taxon>
        <taxon>Ecdysozoa</taxon>
        <taxon>Nematoda</taxon>
        <taxon>Chromadorea</taxon>
        <taxon>Rhabditida</taxon>
        <taxon>Rhabditina</taxon>
        <taxon>Rhabditomorpha</taxon>
        <taxon>Strongyloidea</taxon>
        <taxon>Ancylostomatidae</taxon>
        <taxon>Ancylostomatinae</taxon>
        <taxon>Ancylostoma</taxon>
    </lineage>
</organism>
<dbReference type="OrthoDB" id="1893551at2759"/>
<dbReference type="Proteomes" id="UP000252519">
    <property type="component" value="Unassembled WGS sequence"/>
</dbReference>
<dbReference type="AlphaFoldDB" id="A0A368GU20"/>
<dbReference type="Gene3D" id="2.130.10.30">
    <property type="entry name" value="Regulator of chromosome condensation 1/beta-lactamase-inhibitor protein II"/>
    <property type="match status" value="1"/>
</dbReference>